<comment type="caution">
    <text evidence="1">The sequence shown here is derived from an EMBL/GenBank/DDBJ whole genome shotgun (WGS) entry which is preliminary data.</text>
</comment>
<evidence type="ECO:0000313" key="2">
    <source>
        <dbReference type="Proteomes" id="UP000805193"/>
    </source>
</evidence>
<dbReference type="EMBL" id="JABSTQ010009348">
    <property type="protein sequence ID" value="KAG0430136.1"/>
    <property type="molecule type" value="Genomic_DNA"/>
</dbReference>
<reference evidence="1 2" key="1">
    <citation type="journal article" date="2020" name="Cell">
        <title>Large-Scale Comparative Analyses of Tick Genomes Elucidate Their Genetic Diversity and Vector Capacities.</title>
        <authorList>
            <consortium name="Tick Genome and Microbiome Consortium (TIGMIC)"/>
            <person name="Jia N."/>
            <person name="Wang J."/>
            <person name="Shi W."/>
            <person name="Du L."/>
            <person name="Sun Y."/>
            <person name="Zhan W."/>
            <person name="Jiang J.F."/>
            <person name="Wang Q."/>
            <person name="Zhang B."/>
            <person name="Ji P."/>
            <person name="Bell-Sakyi L."/>
            <person name="Cui X.M."/>
            <person name="Yuan T.T."/>
            <person name="Jiang B.G."/>
            <person name="Yang W.F."/>
            <person name="Lam T.T."/>
            <person name="Chang Q.C."/>
            <person name="Ding S.J."/>
            <person name="Wang X.J."/>
            <person name="Zhu J.G."/>
            <person name="Ruan X.D."/>
            <person name="Zhao L."/>
            <person name="Wei J.T."/>
            <person name="Ye R.Z."/>
            <person name="Que T.C."/>
            <person name="Du C.H."/>
            <person name="Zhou Y.H."/>
            <person name="Cheng J.X."/>
            <person name="Dai P.F."/>
            <person name="Guo W.B."/>
            <person name="Han X.H."/>
            <person name="Huang E.J."/>
            <person name="Li L.F."/>
            <person name="Wei W."/>
            <person name="Gao Y.C."/>
            <person name="Liu J.Z."/>
            <person name="Shao H.Z."/>
            <person name="Wang X."/>
            <person name="Wang C.C."/>
            <person name="Yang T.C."/>
            <person name="Huo Q.B."/>
            <person name="Li W."/>
            <person name="Chen H.Y."/>
            <person name="Chen S.E."/>
            <person name="Zhou L.G."/>
            <person name="Ni X.B."/>
            <person name="Tian J.H."/>
            <person name="Sheng Y."/>
            <person name="Liu T."/>
            <person name="Pan Y.S."/>
            <person name="Xia L.Y."/>
            <person name="Li J."/>
            <person name="Zhao F."/>
            <person name="Cao W.C."/>
        </authorList>
    </citation>
    <scope>NUCLEOTIDE SEQUENCE [LARGE SCALE GENOMIC DNA]</scope>
    <source>
        <strain evidence="1">Iper-2018</strain>
    </source>
</reference>
<keyword evidence="2" id="KW-1185">Reference proteome</keyword>
<organism evidence="1 2">
    <name type="scientific">Ixodes persulcatus</name>
    <name type="common">Taiga tick</name>
    <dbReference type="NCBI Taxonomy" id="34615"/>
    <lineage>
        <taxon>Eukaryota</taxon>
        <taxon>Metazoa</taxon>
        <taxon>Ecdysozoa</taxon>
        <taxon>Arthropoda</taxon>
        <taxon>Chelicerata</taxon>
        <taxon>Arachnida</taxon>
        <taxon>Acari</taxon>
        <taxon>Parasitiformes</taxon>
        <taxon>Ixodida</taxon>
        <taxon>Ixodoidea</taxon>
        <taxon>Ixodidae</taxon>
        <taxon>Ixodinae</taxon>
        <taxon>Ixodes</taxon>
    </lineage>
</organism>
<evidence type="ECO:0000313" key="1">
    <source>
        <dbReference type="EMBL" id="KAG0430136.1"/>
    </source>
</evidence>
<proteinExistence type="predicted"/>
<sequence>MTSRRANTRKGRSTNENVPQTTFSVARSIAQRAKGRSSRGAVAAGVQHGNRDPERRRSTTTVASTGRSGVRPERQPTCTRAPSHDAVRPSADRSVCVAAISLPHVGAVR</sequence>
<accession>A0AC60Q889</accession>
<dbReference type="Proteomes" id="UP000805193">
    <property type="component" value="Unassembled WGS sequence"/>
</dbReference>
<protein>
    <submittedName>
        <fullName evidence="1">Uncharacterized protein</fullName>
    </submittedName>
</protein>
<name>A0AC60Q889_IXOPE</name>
<gene>
    <name evidence="1" type="ORF">HPB47_022952</name>
</gene>